<dbReference type="Proteomes" id="UP000006247">
    <property type="component" value="Unassembled WGS sequence"/>
</dbReference>
<organism evidence="1 2">
    <name type="scientific">Corynebacterium matruchotii ATCC 33806</name>
    <dbReference type="NCBI Taxonomy" id="566549"/>
    <lineage>
        <taxon>Bacteria</taxon>
        <taxon>Bacillati</taxon>
        <taxon>Actinomycetota</taxon>
        <taxon>Actinomycetes</taxon>
        <taxon>Mycobacteriales</taxon>
        <taxon>Corynebacteriaceae</taxon>
        <taxon>Corynebacterium</taxon>
    </lineage>
</organism>
<dbReference type="EMBL" id="ACEB01000013">
    <property type="protein sequence ID" value="EEG27572.1"/>
    <property type="molecule type" value="Genomic_DNA"/>
</dbReference>
<evidence type="ECO:0000313" key="1">
    <source>
        <dbReference type="EMBL" id="EEG27572.1"/>
    </source>
</evidence>
<proteinExistence type="predicted"/>
<dbReference type="AlphaFoldDB" id="C0E1N8"/>
<gene>
    <name evidence="1" type="ORF">CORMATOL_00889</name>
</gene>
<name>C0E1N8_9CORY</name>
<reference evidence="1 2" key="1">
    <citation type="submission" date="2009-01" db="EMBL/GenBank/DDBJ databases">
        <authorList>
            <person name="Fulton L."/>
            <person name="Clifton S."/>
            <person name="Chinwalla A.T."/>
            <person name="Mitreva M."/>
            <person name="Sodergren E."/>
            <person name="Weinstock G."/>
            <person name="Clifton S."/>
            <person name="Dooling D.J."/>
            <person name="Fulton B."/>
            <person name="Minx P."/>
            <person name="Pepin K.H."/>
            <person name="Johnson M."/>
            <person name="Bhonagiri V."/>
            <person name="Nash W.E."/>
            <person name="Mardis E.R."/>
            <person name="Wilson R.K."/>
        </authorList>
    </citation>
    <scope>NUCLEOTIDE SEQUENCE [LARGE SCALE GENOMIC DNA]</scope>
    <source>
        <strain evidence="1 2">ATCC 33806</strain>
    </source>
</reference>
<evidence type="ECO:0000313" key="2">
    <source>
        <dbReference type="Proteomes" id="UP000006247"/>
    </source>
</evidence>
<sequence length="54" mass="6265">MRCPIGYCCTLSKRGFSFGIVDVVGKRRFISLEDMLPSFLAYDKRAFRICIRVK</sequence>
<dbReference type="HOGENOM" id="CLU_3042467_0_0_11"/>
<comment type="caution">
    <text evidence="1">The sequence shown here is derived from an EMBL/GenBank/DDBJ whole genome shotgun (WGS) entry which is preliminary data.</text>
</comment>
<accession>C0E1N8</accession>
<protein>
    <submittedName>
        <fullName evidence="1">Uncharacterized protein</fullName>
    </submittedName>
</protein>